<dbReference type="Pfam" id="PF04326">
    <property type="entry name" value="SLFN_AlbA_2"/>
    <property type="match status" value="1"/>
</dbReference>
<organism evidence="3">
    <name type="scientific">Thiothrix fructosivorans</name>
    <dbReference type="NCBI Taxonomy" id="111770"/>
    <lineage>
        <taxon>Bacteria</taxon>
        <taxon>Pseudomonadati</taxon>
        <taxon>Pseudomonadota</taxon>
        <taxon>Gammaproteobacteria</taxon>
        <taxon>Thiotrichales</taxon>
        <taxon>Thiotrichaceae</taxon>
        <taxon>Thiothrix</taxon>
    </lineage>
</organism>
<dbReference type="Gene3D" id="3.30.950.30">
    <property type="entry name" value="Schlafen, AAA domain"/>
    <property type="match status" value="1"/>
</dbReference>
<dbReference type="Pfam" id="PF13749">
    <property type="entry name" value="HATPase_c_4"/>
    <property type="match status" value="1"/>
</dbReference>
<reference evidence="3" key="2">
    <citation type="submission" date="2021-04" db="EMBL/GenBank/DDBJ databases">
        <title>Complete Genome and methylome analysis of Thiothrix fructosivorans ATCC 49748.</title>
        <authorList>
            <person name="Fomenkov A."/>
            <person name="Sun L."/>
            <person name="Vincze T."/>
            <person name="Grabovich M.Y."/>
            <person name="Roberts R.J."/>
        </authorList>
    </citation>
    <scope>NUCLEOTIDE SEQUENCE</scope>
    <source>
        <strain evidence="3">ATCC 49748</strain>
    </source>
</reference>
<sequence>MNIQQIETILAQGEDSQHQFKRNITNVDAFAAELVAFANTGGGHLIIGVEDSGNVTGLSREDIARLNQLLSNAASQHVRPPLHPTTQNMTLEQGMIMVVSVPEGLNKPYMDNQARIWVKAGADKRHVTAREEIQRMFQAGGLVYAEETLILDSSSKDLHSLLLGNYIQHRYGKTLDELSLPLEQVIRSLKLGKDGALNLAGLLLFGQNPQQFRPVFMVKAVYIDGTNIASQHYRDSEDIEGPLINQYERALSFITRNLHRLQAGQGVNSLGKLEIPEIALQEVLVNALIHRDYFISAPIRILMFTDRVEIISPGHLPNHLTIEQIRFGLSNMRNPIIASHATRQMPYRGLGSGIPRALEHYAFIQFIDDRAGNQFKVIMQRPKQDNP</sequence>
<reference evidence="2 4" key="1">
    <citation type="submission" date="2021-03" db="EMBL/GenBank/DDBJ databases">
        <title>Draft genome and methylome analysis of Thiotrix fructosivoruns ATCC 49748.</title>
        <authorList>
            <person name="Fomenkov A."/>
            <person name="Grabovich M.Y."/>
            <person name="Roberts R.J."/>
        </authorList>
    </citation>
    <scope>NUCLEOTIDE SEQUENCE [LARGE SCALE GENOMIC DNA]</scope>
    <source>
        <strain evidence="2 4">ATCC 49748</strain>
    </source>
</reference>
<evidence type="ECO:0000313" key="2">
    <source>
        <dbReference type="EMBL" id="MBO0614247.1"/>
    </source>
</evidence>
<gene>
    <name evidence="3" type="ORF">J1836_010580</name>
    <name evidence="2" type="ORF">J1836_15200</name>
</gene>
<protein>
    <submittedName>
        <fullName evidence="2 3">DNA binding domain-containing protein</fullName>
    </submittedName>
</protein>
<dbReference type="RefSeq" id="WP_207251991.1">
    <property type="nucleotide sequence ID" value="NZ_JAFMPM010000008.1"/>
</dbReference>
<evidence type="ECO:0000313" key="4">
    <source>
        <dbReference type="Proteomes" id="UP000664466"/>
    </source>
</evidence>
<evidence type="ECO:0000259" key="1">
    <source>
        <dbReference type="Pfam" id="PF04326"/>
    </source>
</evidence>
<dbReference type="Proteomes" id="UP000664466">
    <property type="component" value="Unassembled WGS sequence"/>
</dbReference>
<dbReference type="InterPro" id="IPR007421">
    <property type="entry name" value="Schlafen_AlbA_2_dom"/>
</dbReference>
<dbReference type="InterPro" id="IPR038475">
    <property type="entry name" value="RecG_C_sf"/>
</dbReference>
<dbReference type="PANTHER" id="PTHR30595:SF6">
    <property type="entry name" value="SCHLAFEN ALBA-2 DOMAIN-CONTAINING PROTEIN"/>
    <property type="match status" value="1"/>
</dbReference>
<feature type="domain" description="Schlafen AlbA-2" evidence="1">
    <location>
        <begin position="14"/>
        <end position="127"/>
    </location>
</feature>
<dbReference type="AlphaFoldDB" id="A0A8B0SG60"/>
<dbReference type="Gene3D" id="3.30.565.60">
    <property type="match status" value="1"/>
</dbReference>
<accession>A0A8B0SG60</accession>
<keyword evidence="4" id="KW-1185">Reference proteome</keyword>
<proteinExistence type="predicted"/>
<dbReference type="EMBL" id="CP072748">
    <property type="protein sequence ID" value="QTX09098.1"/>
    <property type="molecule type" value="Genomic_DNA"/>
</dbReference>
<dbReference type="PANTHER" id="PTHR30595">
    <property type="entry name" value="GLPR-RELATED TRANSCRIPTIONAL REPRESSOR"/>
    <property type="match status" value="1"/>
</dbReference>
<name>A0A8B0SG60_9GAMM</name>
<dbReference type="EMBL" id="JAFMPM010000008">
    <property type="protein sequence ID" value="MBO0614247.1"/>
    <property type="molecule type" value="Genomic_DNA"/>
</dbReference>
<dbReference type="InterPro" id="IPR038461">
    <property type="entry name" value="Schlafen_AlbA_2_dom_sf"/>
</dbReference>
<evidence type="ECO:0000313" key="3">
    <source>
        <dbReference type="EMBL" id="QTX09098.1"/>
    </source>
</evidence>